<sequence>MPFNVFTANLPDSIAKDPSSVHDAMEGVVTQVESKKQLPSEVESKKRSRREEKSKKQSRSEVTSKKRSRREVLGETWPEDLAQWEEAEVREQQADQPSMFGAPPHKIHSAKRRKEITVTFTFPQQHVLPPTGASGSIAPVTWQGSPLGGQSVTFLSGPSQFDLLFPRQ</sequence>
<evidence type="ECO:0000313" key="2">
    <source>
        <dbReference type="EMBL" id="KLU25137.1"/>
    </source>
</evidence>
<keyword evidence="3" id="KW-1185">Reference proteome</keyword>
<dbReference type="Proteomes" id="UP000035963">
    <property type="component" value="Unassembled WGS sequence"/>
</dbReference>
<dbReference type="EMBL" id="AEJF01000105">
    <property type="protein sequence ID" value="KLU25137.1"/>
    <property type="molecule type" value="Genomic_DNA"/>
</dbReference>
<comment type="caution">
    <text evidence="2">The sequence shown here is derived from an EMBL/GenBank/DDBJ whole genome shotgun (WGS) entry which is preliminary data.</text>
</comment>
<evidence type="ECO:0000313" key="3">
    <source>
        <dbReference type="Proteomes" id="UP000035963"/>
    </source>
</evidence>
<proteinExistence type="predicted"/>
<reference evidence="2 3" key="1">
    <citation type="journal article" date="2015" name="Genome Announc.">
        <title>Draft Genome Sequence of Burkholderia sp. Strain PML1(12), an Ectomycorrhizosphere-Inhabiting Bacterium with Effective Mineral-Weathering Ability.</title>
        <authorList>
            <person name="Uroz S."/>
            <person name="Oger P."/>
        </authorList>
    </citation>
    <scope>NUCLEOTIDE SEQUENCE [LARGE SCALE GENOMIC DNA]</scope>
    <source>
        <strain evidence="3">PML1(12)</strain>
    </source>
</reference>
<feature type="region of interest" description="Disordered" evidence="1">
    <location>
        <begin position="1"/>
        <end position="109"/>
    </location>
</feature>
<accession>A0A0J1CX70</accession>
<name>A0A0J1CX70_9BURK</name>
<gene>
    <name evidence="2" type="ORF">EOS_16485</name>
</gene>
<evidence type="ECO:0000256" key="1">
    <source>
        <dbReference type="SAM" id="MobiDB-lite"/>
    </source>
</evidence>
<organism evidence="2 3">
    <name type="scientific">Caballeronia mineralivorans PML1(12)</name>
    <dbReference type="NCBI Taxonomy" id="908627"/>
    <lineage>
        <taxon>Bacteria</taxon>
        <taxon>Pseudomonadati</taxon>
        <taxon>Pseudomonadota</taxon>
        <taxon>Betaproteobacteria</taxon>
        <taxon>Burkholderiales</taxon>
        <taxon>Burkholderiaceae</taxon>
        <taxon>Caballeronia</taxon>
    </lineage>
</organism>
<feature type="compositionally biased region" description="Basic and acidic residues" evidence="1">
    <location>
        <begin position="33"/>
        <end position="64"/>
    </location>
</feature>
<dbReference type="PATRIC" id="fig|908627.4.peg.3687"/>
<protein>
    <submittedName>
        <fullName evidence="2">Uncharacterized protein</fullName>
    </submittedName>
</protein>
<dbReference type="AlphaFoldDB" id="A0A0J1CX70"/>